<feature type="compositionally biased region" description="Pro residues" evidence="1">
    <location>
        <begin position="242"/>
        <end position="252"/>
    </location>
</feature>
<feature type="region of interest" description="Disordered" evidence="1">
    <location>
        <begin position="233"/>
        <end position="312"/>
    </location>
</feature>
<name>A0A8J2SQ37_9STRA</name>
<organism evidence="2 3">
    <name type="scientific">Pelagomonas calceolata</name>
    <dbReference type="NCBI Taxonomy" id="35677"/>
    <lineage>
        <taxon>Eukaryota</taxon>
        <taxon>Sar</taxon>
        <taxon>Stramenopiles</taxon>
        <taxon>Ochrophyta</taxon>
        <taxon>Pelagophyceae</taxon>
        <taxon>Pelagomonadales</taxon>
        <taxon>Pelagomonadaceae</taxon>
        <taxon>Pelagomonas</taxon>
    </lineage>
</organism>
<dbReference type="Proteomes" id="UP000789595">
    <property type="component" value="Unassembled WGS sequence"/>
</dbReference>
<feature type="region of interest" description="Disordered" evidence="1">
    <location>
        <begin position="1"/>
        <end position="23"/>
    </location>
</feature>
<protein>
    <submittedName>
        <fullName evidence="2">Uncharacterized protein</fullName>
    </submittedName>
</protein>
<dbReference type="AlphaFoldDB" id="A0A8J2SQ37"/>
<comment type="caution">
    <text evidence="2">The sequence shown here is derived from an EMBL/GenBank/DDBJ whole genome shotgun (WGS) entry which is preliminary data.</text>
</comment>
<feature type="compositionally biased region" description="Low complexity" evidence="1">
    <location>
        <begin position="335"/>
        <end position="344"/>
    </location>
</feature>
<evidence type="ECO:0000256" key="1">
    <source>
        <dbReference type="SAM" id="MobiDB-lite"/>
    </source>
</evidence>
<evidence type="ECO:0000313" key="2">
    <source>
        <dbReference type="EMBL" id="CAH0370594.1"/>
    </source>
</evidence>
<accession>A0A8J2SQ37</accession>
<keyword evidence="3" id="KW-1185">Reference proteome</keyword>
<gene>
    <name evidence="2" type="ORF">PECAL_3P04900</name>
</gene>
<dbReference type="EMBL" id="CAKKNE010000003">
    <property type="protein sequence ID" value="CAH0370594.1"/>
    <property type="molecule type" value="Genomic_DNA"/>
</dbReference>
<reference evidence="2" key="1">
    <citation type="submission" date="2021-11" db="EMBL/GenBank/DDBJ databases">
        <authorList>
            <consortium name="Genoscope - CEA"/>
            <person name="William W."/>
        </authorList>
    </citation>
    <scope>NUCLEOTIDE SEQUENCE</scope>
</reference>
<dbReference type="OrthoDB" id="202430at2759"/>
<sequence>MYTRPGTGAGFNDGSSYASSSHYSGLPPGHGGLPHGLPVTLSAHSSISGANRVVDALASGTVKEQRLKSARGQDIAIFVEMDDGGGDVFLSGRVSPRLPASGARVTFRLSLTEEHRWVAKNGEWLYESMAWPEPADPRLAPPRRRPGKRVDGVVSTRKPSSACCWITTGDLNGGVYCLSKWCPGGQSPPLGAIVTFELKQGKYGDWRVAHPPGLAVVGHESILLERTLLDRGTPEMISGPQRPEPFSPPPLMTPSMASRSVASRDSRRSHHSSRSVRSSPAPAVSLSSRSLTAPPPVPNTWRGPPPAKTSGYLNNIQANLAQLMGRVRVTDAAPAPALAPRGPALIDDAPPQPRGRLGSIAAPPGPGWLEQPRPPSPAPAPGYDTWTPSAYASEWQPGEPPRRAS</sequence>
<feature type="region of interest" description="Disordered" evidence="1">
    <location>
        <begin position="335"/>
        <end position="405"/>
    </location>
</feature>
<feature type="compositionally biased region" description="Pro residues" evidence="1">
    <location>
        <begin position="293"/>
        <end position="307"/>
    </location>
</feature>
<proteinExistence type="predicted"/>
<evidence type="ECO:0000313" key="3">
    <source>
        <dbReference type="Proteomes" id="UP000789595"/>
    </source>
</evidence>
<feature type="compositionally biased region" description="Low complexity" evidence="1">
    <location>
        <begin position="275"/>
        <end position="291"/>
    </location>
</feature>